<dbReference type="EMBL" id="JAMFLZ010000002">
    <property type="protein sequence ID" value="MCL6294390.1"/>
    <property type="molecule type" value="Genomic_DNA"/>
</dbReference>
<dbReference type="RefSeq" id="WP_249972294.1">
    <property type="nucleotide sequence ID" value="NZ_JAMFLZ010000002.1"/>
</dbReference>
<keyword evidence="2" id="KW-1185">Reference proteome</keyword>
<evidence type="ECO:0000313" key="1">
    <source>
        <dbReference type="EMBL" id="MCL6294390.1"/>
    </source>
</evidence>
<proteinExistence type="predicted"/>
<dbReference type="Gene3D" id="3.90.930.1">
    <property type="match status" value="1"/>
</dbReference>
<reference evidence="1" key="1">
    <citation type="submission" date="2022-05" db="EMBL/GenBank/DDBJ databases">
        <authorList>
            <person name="Park J.-S."/>
        </authorList>
    </citation>
    <scope>NUCLEOTIDE SEQUENCE</scope>
    <source>
        <strain evidence="1">2012CJ34-3</strain>
    </source>
</reference>
<sequence>MKNSLKHIAFLVCICISCNSVHDNVIIDASNPNIKLNNGVVYYNNIPFSGDLITHYQNKLLKSDIEYISGKKHGFEKHWNIDSDLVIERNYLKGKKTGIHRAWWNNGNLKFEYHFNEKGEYNGSVKEWYETGQLFKAFNYENGKEKGSQKLWYEDGKIKANYEVVNSERFGLIGLKKCYQVTVGSDEIK</sequence>
<protein>
    <recommendedName>
        <fullName evidence="3">Toxin-antitoxin system YwqK family antitoxin</fullName>
    </recommendedName>
</protein>
<accession>A0ABT0QBN9</accession>
<name>A0ABT0QBN9_9FLAO</name>
<dbReference type="Proteomes" id="UP001165381">
    <property type="component" value="Unassembled WGS sequence"/>
</dbReference>
<gene>
    <name evidence="1" type="ORF">M3P09_05255</name>
</gene>
<dbReference type="SUPFAM" id="SSF82185">
    <property type="entry name" value="Histone H3 K4-specific methyltransferase SET7/9 N-terminal domain"/>
    <property type="match status" value="1"/>
</dbReference>
<evidence type="ECO:0000313" key="2">
    <source>
        <dbReference type="Proteomes" id="UP001165381"/>
    </source>
</evidence>
<comment type="caution">
    <text evidence="1">The sequence shown here is derived from an EMBL/GenBank/DDBJ whole genome shotgun (WGS) entry which is preliminary data.</text>
</comment>
<organism evidence="1 2">
    <name type="scientific">Jejuia spongiicola</name>
    <dbReference type="NCBI Taxonomy" id="2942207"/>
    <lineage>
        <taxon>Bacteria</taxon>
        <taxon>Pseudomonadati</taxon>
        <taxon>Bacteroidota</taxon>
        <taxon>Flavobacteriia</taxon>
        <taxon>Flavobacteriales</taxon>
        <taxon>Flavobacteriaceae</taxon>
        <taxon>Jejuia</taxon>
    </lineage>
</organism>
<evidence type="ECO:0008006" key="3">
    <source>
        <dbReference type="Google" id="ProtNLM"/>
    </source>
</evidence>